<evidence type="ECO:0008006" key="3">
    <source>
        <dbReference type="Google" id="ProtNLM"/>
    </source>
</evidence>
<gene>
    <name evidence="1" type="ORF">ACFFJ2_14645</name>
</gene>
<accession>A0ABV6DAK6</accession>
<feature type="non-terminal residue" evidence="1">
    <location>
        <position position="1"/>
    </location>
</feature>
<organism evidence="1 2">
    <name type="scientific">Chelativorans intermedius</name>
    <dbReference type="NCBI Taxonomy" id="515947"/>
    <lineage>
        <taxon>Bacteria</taxon>
        <taxon>Pseudomonadati</taxon>
        <taxon>Pseudomonadota</taxon>
        <taxon>Alphaproteobacteria</taxon>
        <taxon>Hyphomicrobiales</taxon>
        <taxon>Phyllobacteriaceae</taxon>
        <taxon>Chelativorans</taxon>
    </lineage>
</organism>
<dbReference type="EMBL" id="JBHLXD010000026">
    <property type="protein sequence ID" value="MFC0209642.1"/>
    <property type="molecule type" value="Genomic_DNA"/>
</dbReference>
<keyword evidence="2" id="KW-1185">Reference proteome</keyword>
<proteinExistence type="predicted"/>
<comment type="caution">
    <text evidence="1">The sequence shown here is derived from an EMBL/GenBank/DDBJ whole genome shotgun (WGS) entry which is preliminary data.</text>
</comment>
<protein>
    <recommendedName>
        <fullName evidence="3">DUF3426 domain-containing protein</fullName>
    </recommendedName>
</protein>
<dbReference type="Proteomes" id="UP001589755">
    <property type="component" value="Unassembled WGS sequence"/>
</dbReference>
<evidence type="ECO:0000313" key="2">
    <source>
        <dbReference type="Proteomes" id="UP001589755"/>
    </source>
</evidence>
<evidence type="ECO:0000313" key="1">
    <source>
        <dbReference type="EMBL" id="MFC0209642.1"/>
    </source>
</evidence>
<name>A0ABV6DAK6_9HYPH</name>
<reference evidence="1 2" key="1">
    <citation type="submission" date="2024-09" db="EMBL/GenBank/DDBJ databases">
        <authorList>
            <person name="Sun Q."/>
            <person name="Mori K."/>
        </authorList>
    </citation>
    <scope>NUCLEOTIDE SEQUENCE [LARGE SCALE GENOMIC DNA]</scope>
    <source>
        <strain evidence="1 2">CCM 8543</strain>
    </source>
</reference>
<sequence length="135" mass="14085">RPARRGGGGALFWAGCLLAAAGAFWVSGGHAAFERQAAFRAREAAGLHIARLESRIEHGGARALLLIDGEAANGGASAARLPDLAINVLDRSGRTTHYFLGTNGRLLAAGERFSFSGRLAAPKEGVKSVSVTFRE</sequence>